<dbReference type="PANTHER" id="PTHR36577">
    <property type="entry name" value="DUF521 DOMAIN PROTEIN (AFU_ORTHOLOGUE AFUA_6G00490)"/>
    <property type="match status" value="1"/>
</dbReference>
<proteinExistence type="predicted"/>
<dbReference type="SUPFAM" id="SSF53732">
    <property type="entry name" value="Aconitase iron-sulfur domain"/>
    <property type="match status" value="1"/>
</dbReference>
<evidence type="ECO:0000259" key="3">
    <source>
        <dbReference type="Pfam" id="PF04412"/>
    </source>
</evidence>
<dbReference type="Gene3D" id="3.30.499.10">
    <property type="entry name" value="Aconitase, domain 3"/>
    <property type="match status" value="1"/>
</dbReference>
<organism evidence="4 5">
    <name type="scientific">Faecalicatena contorta</name>
    <dbReference type="NCBI Taxonomy" id="39482"/>
    <lineage>
        <taxon>Bacteria</taxon>
        <taxon>Bacillati</taxon>
        <taxon>Bacillota</taxon>
        <taxon>Clostridia</taxon>
        <taxon>Lachnospirales</taxon>
        <taxon>Lachnospiraceae</taxon>
        <taxon>Faecalicatena</taxon>
    </lineage>
</organism>
<evidence type="ECO:0000256" key="1">
    <source>
        <dbReference type="ARBA" id="ARBA00023004"/>
    </source>
</evidence>
<feature type="domain" description="Phosphomevalonate dehydratase large subunit-like" evidence="3">
    <location>
        <begin position="1"/>
        <end position="406"/>
    </location>
</feature>
<sequence length="421" mass="46208">MRLSDDEQRMLNGEMGKGVQQAMEILVKMGELFGAKRFLPVKNAHIDAAAYTTIWDAGTEFIEYLLNNGARVAVPTTINPVSRDIVDWKKFGTTEGFAEKSRRLEDAYLKLGVIPTWTCAPYQCTNVPGFGEVVSWSESNAVNYVNSVIGARAERLPDLVDVCCAVVGRVPEYGLYIEENRAGDMLFELEGFDEEWFQDSVDYAVLGYLVGEIVVNKVPVIKGLPEHTMPDDLKSLSAAAASGGAVALFHVVGITPEAPDLETAFQGKKDYKTVKITPKEMQEMEERLNTAKKDKVDLVLVGCPHLSFPEVREIAELIEGKQVSENTKFWIQTNQTVYDLAQRAGVSKTIEASGAVILKDTCLMEMECDGVWEGQHFVTNSGKAAQYAPSIAGVNITMADMKGCVEAALTGKKPEGGRRKC</sequence>
<keyword evidence="1" id="KW-0408">Iron</keyword>
<dbReference type="PANTHER" id="PTHR36577:SF3">
    <property type="entry name" value="DUF521 DOMAIN PROTEIN (AFU_ORTHOLOGUE AFUA_6G00490)"/>
    <property type="match status" value="1"/>
</dbReference>
<dbReference type="InterPro" id="IPR036008">
    <property type="entry name" value="Aconitase_4Fe-4S_dom"/>
</dbReference>
<dbReference type="EMBL" id="UHJJ01000024">
    <property type="protein sequence ID" value="SUQ16215.1"/>
    <property type="molecule type" value="Genomic_DNA"/>
</dbReference>
<dbReference type="OrthoDB" id="1550274at2"/>
<evidence type="ECO:0000313" key="5">
    <source>
        <dbReference type="Proteomes" id="UP000254051"/>
    </source>
</evidence>
<dbReference type="InterPro" id="IPR015931">
    <property type="entry name" value="Acnase/IPM_dHydase_lsu_aba_1/3"/>
</dbReference>
<dbReference type="InterPro" id="IPR007506">
    <property type="entry name" value="PMDh-L-like_dom"/>
</dbReference>
<dbReference type="AlphaFoldDB" id="A0A315ZPH5"/>
<evidence type="ECO:0000256" key="2">
    <source>
        <dbReference type="ARBA" id="ARBA00023239"/>
    </source>
</evidence>
<keyword evidence="2" id="KW-0456">Lyase</keyword>
<dbReference type="Pfam" id="PF04412">
    <property type="entry name" value="AcnX"/>
    <property type="match status" value="1"/>
</dbReference>
<name>A0A315ZPH5_9FIRM</name>
<keyword evidence="5" id="KW-1185">Reference proteome</keyword>
<dbReference type="GO" id="GO:0016829">
    <property type="term" value="F:lyase activity"/>
    <property type="evidence" value="ECO:0007669"/>
    <property type="project" value="UniProtKB-KW"/>
</dbReference>
<dbReference type="RefSeq" id="WP_109714617.1">
    <property type="nucleotide sequence ID" value="NZ_QGDS01000024.1"/>
</dbReference>
<evidence type="ECO:0000313" key="4">
    <source>
        <dbReference type="EMBL" id="SUQ16215.1"/>
    </source>
</evidence>
<gene>
    <name evidence="4" type="ORF">SAMN05216529_12411</name>
</gene>
<reference evidence="5" key="1">
    <citation type="submission" date="2017-07" db="EMBL/GenBank/DDBJ databases">
        <authorList>
            <person name="Varghese N."/>
            <person name="Submissions S."/>
        </authorList>
    </citation>
    <scope>NUCLEOTIDE SEQUENCE [LARGE SCALE GENOMIC DNA]</scope>
    <source>
        <strain evidence="5">NLAE-zl-C134</strain>
    </source>
</reference>
<accession>A0A315ZPH5</accession>
<dbReference type="Proteomes" id="UP000254051">
    <property type="component" value="Unassembled WGS sequence"/>
</dbReference>
<dbReference type="CDD" id="cd01355">
    <property type="entry name" value="AcnX"/>
    <property type="match status" value="1"/>
</dbReference>
<protein>
    <submittedName>
        <fullName evidence="4">Predicted aconitase subunit 1</fullName>
    </submittedName>
</protein>